<dbReference type="EMBL" id="CM055093">
    <property type="protein sequence ID" value="KAJ7565634.1"/>
    <property type="molecule type" value="Genomic_DNA"/>
</dbReference>
<evidence type="ECO:0000313" key="1">
    <source>
        <dbReference type="EMBL" id="KAJ7565634.1"/>
    </source>
</evidence>
<dbReference type="Proteomes" id="UP001162992">
    <property type="component" value="Chromosome 2"/>
</dbReference>
<organism evidence="1 2">
    <name type="scientific">Diphasiastrum complanatum</name>
    <name type="common">Issler's clubmoss</name>
    <name type="synonym">Lycopodium complanatum</name>
    <dbReference type="NCBI Taxonomy" id="34168"/>
    <lineage>
        <taxon>Eukaryota</taxon>
        <taxon>Viridiplantae</taxon>
        <taxon>Streptophyta</taxon>
        <taxon>Embryophyta</taxon>
        <taxon>Tracheophyta</taxon>
        <taxon>Lycopodiopsida</taxon>
        <taxon>Lycopodiales</taxon>
        <taxon>Lycopodiaceae</taxon>
        <taxon>Lycopodioideae</taxon>
        <taxon>Diphasiastrum</taxon>
    </lineage>
</organism>
<accession>A0ACC2EGD8</accession>
<comment type="caution">
    <text evidence="1">The sequence shown here is derived from an EMBL/GenBank/DDBJ whole genome shotgun (WGS) entry which is preliminary data.</text>
</comment>
<proteinExistence type="predicted"/>
<gene>
    <name evidence="1" type="ORF">O6H91_02G068300</name>
</gene>
<reference evidence="2" key="1">
    <citation type="journal article" date="2024" name="Proc. Natl. Acad. Sci. U.S.A.">
        <title>Extraordinary preservation of gene collinearity over three hundred million years revealed in homosporous lycophytes.</title>
        <authorList>
            <person name="Li C."/>
            <person name="Wickell D."/>
            <person name="Kuo L.Y."/>
            <person name="Chen X."/>
            <person name="Nie B."/>
            <person name="Liao X."/>
            <person name="Peng D."/>
            <person name="Ji J."/>
            <person name="Jenkins J."/>
            <person name="Williams M."/>
            <person name="Shu S."/>
            <person name="Plott C."/>
            <person name="Barry K."/>
            <person name="Rajasekar S."/>
            <person name="Grimwood J."/>
            <person name="Han X."/>
            <person name="Sun S."/>
            <person name="Hou Z."/>
            <person name="He W."/>
            <person name="Dai G."/>
            <person name="Sun C."/>
            <person name="Schmutz J."/>
            <person name="Leebens-Mack J.H."/>
            <person name="Li F.W."/>
            <person name="Wang L."/>
        </authorList>
    </citation>
    <scope>NUCLEOTIDE SEQUENCE [LARGE SCALE GENOMIC DNA]</scope>
    <source>
        <strain evidence="2">cv. PW_Plant_1</strain>
    </source>
</reference>
<keyword evidence="2" id="KW-1185">Reference proteome</keyword>
<name>A0ACC2EGD8_DIPCM</name>
<protein>
    <submittedName>
        <fullName evidence="1">Uncharacterized protein</fullName>
    </submittedName>
</protein>
<evidence type="ECO:0000313" key="2">
    <source>
        <dbReference type="Proteomes" id="UP001162992"/>
    </source>
</evidence>
<sequence length="513" mass="55463">MTMHKAVSMTKSSLQRILILSFIACLSSALQTELDEEACSLLPYEHFLIYSKRVLTPKGLTAAIVEVDKGKIVSVKEQSTPPTSSTELPVSDYGNAVIMPGLIDLHVHLNEPGREEWEGFVTGTKSAAAGGVTTVVDMPLNSFPTTISKESLQLKLLAANGKLAVDVGFWGGLVPENAENTTALDELLSSGALGLKAFMCPSGINDFPMTTASQIKAALPVLAKYGRPLLVHAEVQQPLEDGHPQLEEFTGLSSEEKRHYSTYLASRPESWEKQAVQELVNAAQITTAGSSAQGAHIHIVHLSDAGNSLDLIKKAKHDGAHLSVETCPHYLSFSAEEIPDGNTQYKCAPPIRHAENRASLWKALMEGHIDFLSSDHSPAPPELKLLEEGDFINAWGGISSLQLVLPATWTFGKGHGITLERVALWWSVNPAKLAKLSQKGSIEVGKDADLVIWDPETSFIVDENYSLFHKHKVTPYAGKTLSGQVISTFSRGNLVYHEGHHATKACGLSILSA</sequence>